<dbReference type="InterPro" id="IPR051052">
    <property type="entry name" value="Diverse_substrate_MTase"/>
</dbReference>
<evidence type="ECO:0000313" key="6">
    <source>
        <dbReference type="Proteomes" id="UP000741863"/>
    </source>
</evidence>
<dbReference type="InterPro" id="IPR029063">
    <property type="entry name" value="SAM-dependent_MTases_sf"/>
</dbReference>
<evidence type="ECO:0000256" key="1">
    <source>
        <dbReference type="ARBA" id="ARBA00008361"/>
    </source>
</evidence>
<dbReference type="Proteomes" id="UP000741863">
    <property type="component" value="Unassembled WGS sequence"/>
</dbReference>
<evidence type="ECO:0000259" key="4">
    <source>
        <dbReference type="Pfam" id="PF08241"/>
    </source>
</evidence>
<evidence type="ECO:0000313" key="5">
    <source>
        <dbReference type="EMBL" id="MBM7632303.1"/>
    </source>
</evidence>
<accession>A0ABS2PA65</accession>
<dbReference type="SUPFAM" id="SSF53335">
    <property type="entry name" value="S-adenosyl-L-methionine-dependent methyltransferases"/>
    <property type="match status" value="1"/>
</dbReference>
<keyword evidence="6" id="KW-1185">Reference proteome</keyword>
<name>A0ABS2PA65_9BACL</name>
<comment type="caution">
    <text evidence="5">The sequence shown here is derived from an EMBL/GenBank/DDBJ whole genome shotgun (WGS) entry which is preliminary data.</text>
</comment>
<dbReference type="Gene3D" id="3.40.50.150">
    <property type="entry name" value="Vaccinia Virus protein VP39"/>
    <property type="match status" value="1"/>
</dbReference>
<evidence type="ECO:0000256" key="2">
    <source>
        <dbReference type="ARBA" id="ARBA00022603"/>
    </source>
</evidence>
<reference evidence="5 6" key="1">
    <citation type="submission" date="2021-01" db="EMBL/GenBank/DDBJ databases">
        <title>Genomic Encyclopedia of Type Strains, Phase IV (KMG-IV): sequencing the most valuable type-strain genomes for metagenomic binning, comparative biology and taxonomic classification.</title>
        <authorList>
            <person name="Goeker M."/>
        </authorList>
    </citation>
    <scope>NUCLEOTIDE SEQUENCE [LARGE SCALE GENOMIC DNA]</scope>
    <source>
        <strain evidence="5 6">DSM 25540</strain>
    </source>
</reference>
<proteinExistence type="inferred from homology"/>
<keyword evidence="2" id="KW-0489">Methyltransferase</keyword>
<dbReference type="EMBL" id="JAFBEC010000003">
    <property type="protein sequence ID" value="MBM7632303.1"/>
    <property type="molecule type" value="Genomic_DNA"/>
</dbReference>
<feature type="domain" description="Methyltransferase type 11" evidence="4">
    <location>
        <begin position="41"/>
        <end position="132"/>
    </location>
</feature>
<gene>
    <name evidence="5" type="ORF">JOD17_001396</name>
</gene>
<protein>
    <submittedName>
        <fullName evidence="5">Ubiquinone/menaquinone biosynthesis C-methylase UbiE</fullName>
    </submittedName>
</protein>
<dbReference type="PANTHER" id="PTHR44942">
    <property type="entry name" value="METHYLTRANSF_11 DOMAIN-CONTAINING PROTEIN"/>
    <property type="match status" value="1"/>
</dbReference>
<keyword evidence="3" id="KW-0808">Transferase</keyword>
<dbReference type="CDD" id="cd02440">
    <property type="entry name" value="AdoMet_MTases"/>
    <property type="match status" value="1"/>
</dbReference>
<dbReference type="PANTHER" id="PTHR44942:SF4">
    <property type="entry name" value="METHYLTRANSFERASE TYPE 11 DOMAIN-CONTAINING PROTEIN"/>
    <property type="match status" value="1"/>
</dbReference>
<organism evidence="5 6">
    <name type="scientific">Geomicrobium sediminis</name>
    <dbReference type="NCBI Taxonomy" id="1347788"/>
    <lineage>
        <taxon>Bacteria</taxon>
        <taxon>Bacillati</taxon>
        <taxon>Bacillota</taxon>
        <taxon>Bacilli</taxon>
        <taxon>Bacillales</taxon>
        <taxon>Geomicrobium</taxon>
    </lineage>
</organism>
<dbReference type="RefSeq" id="WP_338028765.1">
    <property type="nucleotide sequence ID" value="NZ_JAFBEC010000003.1"/>
</dbReference>
<dbReference type="Pfam" id="PF08241">
    <property type="entry name" value="Methyltransf_11"/>
    <property type="match status" value="1"/>
</dbReference>
<comment type="similarity">
    <text evidence="1">Belongs to the methyltransferase superfamily.</text>
</comment>
<dbReference type="InterPro" id="IPR013216">
    <property type="entry name" value="Methyltransf_11"/>
</dbReference>
<keyword evidence="5" id="KW-0830">Ubiquinone</keyword>
<evidence type="ECO:0000256" key="3">
    <source>
        <dbReference type="ARBA" id="ARBA00022679"/>
    </source>
</evidence>
<sequence>MEHKFSKRVEDYVKYRPTYPREAIDYLYEHQIVSDHSTVADIGAGTGIFSKLLVERGTHVIAVEPDPVMRNASIKAIGGDQAFNTTAGSAETTGLEDQSVDAITCAQSFHWFDRVAVKEEFSRILKPGGTVALIWNKRQVTGTPFMEELERLWHHYGIDYFKVNHKNIADEDLRAFFTDNTMHKTRFQMQQTFDFEGLRGRIMSSSYTPMPEHENYEPMMAELQRLFNRYEQDGKVPFLYETELFWGRVDRTEV</sequence>